<dbReference type="InterPro" id="IPR027417">
    <property type="entry name" value="P-loop_NTPase"/>
</dbReference>
<dbReference type="EMBL" id="JAZGSY010000089">
    <property type="protein sequence ID" value="KAL1841028.1"/>
    <property type="molecule type" value="Genomic_DNA"/>
</dbReference>
<feature type="region of interest" description="Disordered" evidence="5">
    <location>
        <begin position="214"/>
        <end position="298"/>
    </location>
</feature>
<feature type="domain" description="AAA+ ATPase" evidence="6">
    <location>
        <begin position="332"/>
        <end position="470"/>
    </location>
</feature>
<feature type="compositionally biased region" description="Polar residues" evidence="5">
    <location>
        <begin position="255"/>
        <end position="266"/>
    </location>
</feature>
<keyword evidence="3 4" id="KW-0067">ATP-binding</keyword>
<reference evidence="7 8" key="1">
    <citation type="journal article" date="2024" name="Commun. Biol.">
        <title>Comparative genomic analysis of thermophilic fungi reveals convergent evolutionary adaptations and gene losses.</title>
        <authorList>
            <person name="Steindorff A.S."/>
            <person name="Aguilar-Pontes M.V."/>
            <person name="Robinson A.J."/>
            <person name="Andreopoulos B."/>
            <person name="LaButti K."/>
            <person name="Kuo A."/>
            <person name="Mondo S."/>
            <person name="Riley R."/>
            <person name="Otillar R."/>
            <person name="Haridas S."/>
            <person name="Lipzen A."/>
            <person name="Grimwood J."/>
            <person name="Schmutz J."/>
            <person name="Clum A."/>
            <person name="Reid I.D."/>
            <person name="Moisan M.C."/>
            <person name="Butler G."/>
            <person name="Nguyen T.T.M."/>
            <person name="Dewar K."/>
            <person name="Conant G."/>
            <person name="Drula E."/>
            <person name="Henrissat B."/>
            <person name="Hansel C."/>
            <person name="Singer S."/>
            <person name="Hutchinson M.I."/>
            <person name="de Vries R.P."/>
            <person name="Natvig D.O."/>
            <person name="Powell A.J."/>
            <person name="Tsang A."/>
            <person name="Grigoriev I.V."/>
        </authorList>
    </citation>
    <scope>NUCLEOTIDE SEQUENCE [LARGE SCALE GENOMIC DNA]</scope>
    <source>
        <strain evidence="7 8">CBS 620.91</strain>
    </source>
</reference>
<dbReference type="InterPro" id="IPR003959">
    <property type="entry name" value="ATPase_AAA_core"/>
</dbReference>
<dbReference type="PROSITE" id="PS00107">
    <property type="entry name" value="PROTEIN_KINASE_ATP"/>
    <property type="match status" value="1"/>
</dbReference>
<sequence>MPQLGLFANYTHGGETYLITDRLGDGGFGTVWKARHRRTGNCIALKVLVPRSLDSNWSGTRQIAAQGEGKILPHLNHVRWAIGKLANHEQVVEYKGMSTLIQAVGSVNLRLGLDRDVYQVVLKLEEQQEDDSGRRPRLTVGSVYDAIKRSNSSLARQKKRPLEDSIERVLAVRQQQVKVDEEEDSDDLLEAQERARAAKAERDQNLLNRQIAKSWGFASEKPPGASSATTPTAATATPAATPGAMPPDGTAAPQGTETPVGTSTAGTADRQPNGEPRPKKRKSAPKEMDRSPPTGVSILDIAGVDDTLDRLLDEVWFPLCAGEACEKMGYRYDNGVLLHGPSGCGKTTLAHAVAGSIGCAFIPVSAPSIVAGTSGESEKNIRDVFDEAIRLAPCLVFFDEIDAIAGRRESANKGMEGRIVAEIMSGMDRIKQNTPLGKNVVVLAATNRPDFLDPAIRRRFSAEIDMGMPSEKAREHILRSLTRELSLADDVDFRELAKLTPGYVGSDLQYVVKAAVSGSCRGKLDALLQKARTEVSDPDFLASASAKQRDWVLLQSHRTAPWDESRITMAQFRAAVARVQPASKREGFSTIPDTTWAHVGALGEVRKRLEMSIIGPIKNPELFSRVGIKPAAGILLWGPPGCGKTLVAKAVANESKANFISIKGPELLNKYVGESERAVRQLFARAKSSAPCILFFDEMDALVPRRDDSLSDASARVVNTLLTELDGVGDRSGIYVIGATNRPDIIDEAIRRPGRLGTSIYVGLPSAEDRVDILRTIYRNTVTKARRDAAAAAGEDGDVTMTDPTTTTTTTPEVPEADLEKVALDMRCTGFSGADLGNLMQAAAQACLERVYLTQRLGIDSGKEGQAKVATIDPVITMEDWERALNEVKPSVKDAEKYVLEG</sequence>
<keyword evidence="8" id="KW-1185">Reference proteome</keyword>
<dbReference type="InterPro" id="IPR011009">
    <property type="entry name" value="Kinase-like_dom_sf"/>
</dbReference>
<accession>A0ABR3VGP1</accession>
<organism evidence="7 8">
    <name type="scientific">Humicola insolens</name>
    <name type="common">Soft-rot fungus</name>
    <dbReference type="NCBI Taxonomy" id="85995"/>
    <lineage>
        <taxon>Eukaryota</taxon>
        <taxon>Fungi</taxon>
        <taxon>Dikarya</taxon>
        <taxon>Ascomycota</taxon>
        <taxon>Pezizomycotina</taxon>
        <taxon>Sordariomycetes</taxon>
        <taxon>Sordariomycetidae</taxon>
        <taxon>Sordariales</taxon>
        <taxon>Chaetomiaceae</taxon>
        <taxon>Mycothermus</taxon>
    </lineage>
</organism>
<feature type="domain" description="AAA+ ATPase" evidence="6">
    <location>
        <begin position="630"/>
        <end position="766"/>
    </location>
</feature>
<dbReference type="InterPro" id="IPR041569">
    <property type="entry name" value="AAA_lid_3"/>
</dbReference>
<dbReference type="Gene3D" id="1.10.8.60">
    <property type="match status" value="2"/>
</dbReference>
<dbReference type="Gene3D" id="3.40.50.300">
    <property type="entry name" value="P-loop containing nucleotide triphosphate hydrolases"/>
    <property type="match status" value="2"/>
</dbReference>
<evidence type="ECO:0000256" key="2">
    <source>
        <dbReference type="ARBA" id="ARBA00022741"/>
    </source>
</evidence>
<dbReference type="SMART" id="SM00382">
    <property type="entry name" value="AAA"/>
    <property type="match status" value="2"/>
</dbReference>
<keyword evidence="2 4" id="KW-0547">Nucleotide-binding</keyword>
<protein>
    <recommendedName>
        <fullName evidence="6">AAA+ ATPase domain-containing protein</fullName>
    </recommendedName>
</protein>
<gene>
    <name evidence="7" type="ORF">VTJ49DRAFT_7459</name>
</gene>
<dbReference type="PROSITE" id="PS00674">
    <property type="entry name" value="AAA"/>
    <property type="match status" value="2"/>
</dbReference>
<dbReference type="Gene3D" id="3.30.200.20">
    <property type="entry name" value="Phosphorylase Kinase, domain 1"/>
    <property type="match status" value="1"/>
</dbReference>
<dbReference type="Pfam" id="PF17862">
    <property type="entry name" value="AAA_lid_3"/>
    <property type="match status" value="1"/>
</dbReference>
<dbReference type="InterPro" id="IPR017441">
    <property type="entry name" value="Protein_kinase_ATP_BS"/>
</dbReference>
<feature type="compositionally biased region" description="Low complexity" evidence="5">
    <location>
        <begin position="222"/>
        <end position="253"/>
    </location>
</feature>
<evidence type="ECO:0000313" key="7">
    <source>
        <dbReference type="EMBL" id="KAL1841028.1"/>
    </source>
</evidence>
<name>A0ABR3VGP1_HUMIN</name>
<dbReference type="Gene3D" id="6.10.20.150">
    <property type="match status" value="1"/>
</dbReference>
<feature type="binding site" evidence="4">
    <location>
        <position position="46"/>
    </location>
    <ligand>
        <name>ATP</name>
        <dbReference type="ChEBI" id="CHEBI:30616"/>
    </ligand>
</feature>
<evidence type="ECO:0000256" key="3">
    <source>
        <dbReference type="ARBA" id="ARBA00022840"/>
    </source>
</evidence>
<dbReference type="InterPro" id="IPR003593">
    <property type="entry name" value="AAA+_ATPase"/>
</dbReference>
<feature type="compositionally biased region" description="Low complexity" evidence="5">
    <location>
        <begin position="790"/>
        <end position="812"/>
    </location>
</feature>
<feature type="region of interest" description="Disordered" evidence="5">
    <location>
        <begin position="789"/>
        <end position="812"/>
    </location>
</feature>
<comment type="similarity">
    <text evidence="1">Belongs to the AAA ATPase family.</text>
</comment>
<evidence type="ECO:0000256" key="1">
    <source>
        <dbReference type="ARBA" id="ARBA00006914"/>
    </source>
</evidence>
<dbReference type="Pfam" id="PF00004">
    <property type="entry name" value="AAA"/>
    <property type="match status" value="2"/>
</dbReference>
<evidence type="ECO:0000256" key="4">
    <source>
        <dbReference type="PROSITE-ProRule" id="PRU10141"/>
    </source>
</evidence>
<dbReference type="PANTHER" id="PTHR23077:SF171">
    <property type="entry name" value="NUCLEAR VALOSIN-CONTAINING PROTEIN-LIKE"/>
    <property type="match status" value="1"/>
</dbReference>
<dbReference type="SUPFAM" id="SSF52540">
    <property type="entry name" value="P-loop containing nucleoside triphosphate hydrolases"/>
    <property type="match status" value="2"/>
</dbReference>
<evidence type="ECO:0000313" key="8">
    <source>
        <dbReference type="Proteomes" id="UP001583172"/>
    </source>
</evidence>
<dbReference type="InterPro" id="IPR003960">
    <property type="entry name" value="ATPase_AAA_CS"/>
</dbReference>
<evidence type="ECO:0000256" key="5">
    <source>
        <dbReference type="SAM" id="MobiDB-lite"/>
    </source>
</evidence>
<proteinExistence type="inferred from homology"/>
<dbReference type="Proteomes" id="UP001583172">
    <property type="component" value="Unassembled WGS sequence"/>
</dbReference>
<comment type="caution">
    <text evidence="7">The sequence shown here is derived from an EMBL/GenBank/DDBJ whole genome shotgun (WGS) entry which is preliminary data.</text>
</comment>
<dbReference type="PANTHER" id="PTHR23077">
    <property type="entry name" value="AAA-FAMILY ATPASE"/>
    <property type="match status" value="1"/>
</dbReference>
<dbReference type="SUPFAM" id="SSF56112">
    <property type="entry name" value="Protein kinase-like (PK-like)"/>
    <property type="match status" value="1"/>
</dbReference>
<evidence type="ECO:0000259" key="6">
    <source>
        <dbReference type="SMART" id="SM00382"/>
    </source>
</evidence>
<dbReference type="InterPro" id="IPR050168">
    <property type="entry name" value="AAA_ATPase_domain"/>
</dbReference>